<dbReference type="Gene3D" id="3.40.50.300">
    <property type="entry name" value="P-loop containing nucleotide triphosphate hydrolases"/>
    <property type="match status" value="1"/>
</dbReference>
<dbReference type="GO" id="GO:0051782">
    <property type="term" value="P:negative regulation of cell division"/>
    <property type="evidence" value="ECO:0007669"/>
    <property type="project" value="TreeGrafter"/>
</dbReference>
<dbReference type="OrthoDB" id="7346657at2"/>
<name>A0A4P6JJJ2_KTERU</name>
<keyword evidence="2" id="KW-0067">ATP-binding</keyword>
<gene>
    <name evidence="2" type="ORF">EPA93_04440</name>
</gene>
<organism evidence="2 3">
    <name type="scientific">Ktedonosporobacter rubrisoli</name>
    <dbReference type="NCBI Taxonomy" id="2509675"/>
    <lineage>
        <taxon>Bacteria</taxon>
        <taxon>Bacillati</taxon>
        <taxon>Chloroflexota</taxon>
        <taxon>Ktedonobacteria</taxon>
        <taxon>Ktedonobacterales</taxon>
        <taxon>Ktedonosporobacteraceae</taxon>
        <taxon>Ktedonosporobacter</taxon>
    </lineage>
</organism>
<sequence>MKVAFVGKGGSGKTTLSALFCRYLALQKYPVLAFDADINQHLATALGLSEPAASAIPPLGLEMERIKAYVRGSNSRISSAAAMIKTTPPGRGSRLLHVTEANPIYEHFARDIHGTRLMVTGPFSQDDLGLKCYHSKVGAVELLLNHLLDKPEEYVVVDMTAGADAFASGLFTRFDITFIVVEPTLKSLGVYQQYINYAREYKLRIKVVGNKIETEDDVAFLHTHAGPDLLTWMPHSRYVRSQEKGRHLPLTELEEQGLATLATLKQAVDASPKDWQRFYQYAIEFHRKNALGWANVVAGEDLTTQIDHDYMPYAQEVELASSSQVTAL</sequence>
<dbReference type="PANTHER" id="PTHR43384:SF15">
    <property type="entry name" value="ATP-BINDING PROTEIN"/>
    <property type="match status" value="1"/>
</dbReference>
<protein>
    <submittedName>
        <fullName evidence="2">ATP-binding protein</fullName>
    </submittedName>
</protein>
<dbReference type="AlphaFoldDB" id="A0A4P6JJJ2"/>
<dbReference type="KEGG" id="kbs:EPA93_04440"/>
<dbReference type="GO" id="GO:0005829">
    <property type="term" value="C:cytosol"/>
    <property type="evidence" value="ECO:0007669"/>
    <property type="project" value="TreeGrafter"/>
</dbReference>
<dbReference type="Pfam" id="PF01656">
    <property type="entry name" value="CbiA"/>
    <property type="match status" value="1"/>
</dbReference>
<dbReference type="InterPro" id="IPR027417">
    <property type="entry name" value="P-loop_NTPase"/>
</dbReference>
<keyword evidence="3" id="KW-1185">Reference proteome</keyword>
<dbReference type="PANTHER" id="PTHR43384">
    <property type="entry name" value="SEPTUM SITE-DETERMINING PROTEIN MIND HOMOLOG, CHLOROPLASTIC-RELATED"/>
    <property type="match status" value="1"/>
</dbReference>
<feature type="domain" description="CobQ/CobB/MinD/ParA nucleotide binding" evidence="1">
    <location>
        <begin position="7"/>
        <end position="155"/>
    </location>
</feature>
<evidence type="ECO:0000259" key="1">
    <source>
        <dbReference type="Pfam" id="PF01656"/>
    </source>
</evidence>
<reference evidence="2 3" key="1">
    <citation type="submission" date="2019-01" db="EMBL/GenBank/DDBJ databases">
        <title>Ktedonosporobacter rubrisoli SCAWS-G2.</title>
        <authorList>
            <person name="Huang Y."/>
            <person name="Yan B."/>
        </authorList>
    </citation>
    <scope>NUCLEOTIDE SEQUENCE [LARGE SCALE GENOMIC DNA]</scope>
    <source>
        <strain evidence="2 3">SCAWS-G2</strain>
    </source>
</reference>
<dbReference type="InterPro" id="IPR002586">
    <property type="entry name" value="CobQ/CobB/MinD/ParA_Nub-bd_dom"/>
</dbReference>
<dbReference type="InterPro" id="IPR050625">
    <property type="entry name" value="ParA/MinD_ATPase"/>
</dbReference>
<keyword evidence="2" id="KW-0547">Nucleotide-binding</keyword>
<dbReference type="SUPFAM" id="SSF52540">
    <property type="entry name" value="P-loop containing nucleoside triphosphate hydrolases"/>
    <property type="match status" value="1"/>
</dbReference>
<dbReference type="GO" id="GO:0016887">
    <property type="term" value="F:ATP hydrolysis activity"/>
    <property type="evidence" value="ECO:0007669"/>
    <property type="project" value="TreeGrafter"/>
</dbReference>
<evidence type="ECO:0000313" key="3">
    <source>
        <dbReference type="Proteomes" id="UP000290365"/>
    </source>
</evidence>
<evidence type="ECO:0000313" key="2">
    <source>
        <dbReference type="EMBL" id="QBD75285.1"/>
    </source>
</evidence>
<dbReference type="RefSeq" id="WP_129885884.1">
    <property type="nucleotide sequence ID" value="NZ_CP035758.1"/>
</dbReference>
<proteinExistence type="predicted"/>
<dbReference type="GO" id="GO:0009898">
    <property type="term" value="C:cytoplasmic side of plasma membrane"/>
    <property type="evidence" value="ECO:0007669"/>
    <property type="project" value="TreeGrafter"/>
</dbReference>
<dbReference type="EMBL" id="CP035758">
    <property type="protein sequence ID" value="QBD75285.1"/>
    <property type="molecule type" value="Genomic_DNA"/>
</dbReference>
<accession>A0A4P6JJJ2</accession>
<dbReference type="Proteomes" id="UP000290365">
    <property type="component" value="Chromosome"/>
</dbReference>
<dbReference type="GO" id="GO:0005524">
    <property type="term" value="F:ATP binding"/>
    <property type="evidence" value="ECO:0007669"/>
    <property type="project" value="UniProtKB-KW"/>
</dbReference>